<evidence type="ECO:0000313" key="1">
    <source>
        <dbReference type="EMBL" id="KIO43698.1"/>
    </source>
</evidence>
<comment type="caution">
    <text evidence="1">The sequence shown here is derived from an EMBL/GenBank/DDBJ whole genome shotgun (WGS) entry which is preliminary data.</text>
</comment>
<dbReference type="Proteomes" id="UP000031937">
    <property type="component" value="Unassembled WGS sequence"/>
</dbReference>
<evidence type="ECO:0000313" key="2">
    <source>
        <dbReference type="Proteomes" id="UP000031937"/>
    </source>
</evidence>
<sequence length="127" mass="14260">MPNLGPIVCMKQGWIYSLFSLFFCLLLLEEGVSGYDYDLKIGTEKTVCYEETGAMGIHTISGILQGMHINGAESGEQYDSNPSFFRNGVVANTGRQTKKSFATKFLLYLSIRGRQRGYLLFLQKLII</sequence>
<proteinExistence type="predicted"/>
<dbReference type="EMBL" id="JPIT01000031">
    <property type="protein sequence ID" value="KIO43698.1"/>
    <property type="molecule type" value="Genomic_DNA"/>
</dbReference>
<protein>
    <submittedName>
        <fullName evidence="1">Uncharacterized protein</fullName>
    </submittedName>
</protein>
<name>A0AB34R316_9PORP</name>
<reference evidence="1 2" key="1">
    <citation type="submission" date="2014-07" db="EMBL/GenBank/DDBJ databases">
        <title>Porphyromonadaceae bacterium OUH 334697 = ATCC BAA-2682 = DSM 28341 draft genome.</title>
        <authorList>
            <person name="Sydenham T.V."/>
            <person name="Hasman H."/>
            <person name="Justesen U.S."/>
        </authorList>
    </citation>
    <scope>NUCLEOTIDE SEQUENCE [LARGE SCALE GENOMIC DNA]</scope>
    <source>
        <strain evidence="1 2">OUH 334697</strain>
    </source>
</reference>
<organism evidence="1 2">
    <name type="scientific">Sanguibacteroides justesenii</name>
    <dbReference type="NCBI Taxonomy" id="1547597"/>
    <lineage>
        <taxon>Bacteria</taxon>
        <taxon>Pseudomonadati</taxon>
        <taxon>Bacteroidota</taxon>
        <taxon>Bacteroidia</taxon>
        <taxon>Bacteroidales</taxon>
        <taxon>Porphyromonadaceae</taxon>
        <taxon>Sanguibacteroides</taxon>
    </lineage>
</organism>
<gene>
    <name evidence="1" type="ORF">IE90_11320</name>
</gene>
<dbReference type="AlphaFoldDB" id="A0AB34R316"/>
<accession>A0AB34R316</accession>